<feature type="domain" description="Peptidase S8/S53" evidence="8">
    <location>
        <begin position="168"/>
        <end position="595"/>
    </location>
</feature>
<feature type="domain" description="Inhibitor I9" evidence="9">
    <location>
        <begin position="771"/>
        <end position="848"/>
    </location>
</feature>
<evidence type="ECO:0008006" key="13">
    <source>
        <dbReference type="Google" id="ProtNLM"/>
    </source>
</evidence>
<feature type="domain" description="Subtilisin-like protease fibronectin type-III" evidence="10">
    <location>
        <begin position="1370"/>
        <end position="1463"/>
    </location>
</feature>
<dbReference type="PRINTS" id="PR00723">
    <property type="entry name" value="SUBTILISIN"/>
</dbReference>
<dbReference type="Proteomes" id="UP000032180">
    <property type="component" value="Chromosome 1"/>
</dbReference>
<dbReference type="Pfam" id="PF00082">
    <property type="entry name" value="Peptidase_S8"/>
    <property type="match status" value="2"/>
</dbReference>
<feature type="domain" description="Subtilisin-like protease fibronectin type-III" evidence="10">
    <location>
        <begin position="665"/>
        <end position="759"/>
    </location>
</feature>
<dbReference type="InterPro" id="IPR036852">
    <property type="entry name" value="Peptidase_S8/S53_dom_sf"/>
</dbReference>
<feature type="active site" description="Charge relay system" evidence="6 7">
    <location>
        <position position="177"/>
    </location>
</feature>
<dbReference type="Gene3D" id="3.30.70.80">
    <property type="entry name" value="Peptidase S8 propeptide/proteinase inhibitor I9"/>
    <property type="match status" value="2"/>
</dbReference>
<feature type="domain" description="Peptidase S8/S53" evidence="8">
    <location>
        <begin position="874"/>
        <end position="1300"/>
    </location>
</feature>
<dbReference type="CDD" id="cd04852">
    <property type="entry name" value="Peptidases_S8_3"/>
    <property type="match status" value="2"/>
</dbReference>
<dbReference type="FunFam" id="3.40.50.200:FF:000006">
    <property type="entry name" value="Subtilisin-like protease SBT1.5"/>
    <property type="match status" value="2"/>
</dbReference>
<dbReference type="CDD" id="cd02120">
    <property type="entry name" value="PA_subtilisin_like"/>
    <property type="match status" value="2"/>
</dbReference>
<feature type="domain" description="Subtilisin-like protease fibronectin type-III" evidence="10">
    <location>
        <begin position="2"/>
        <end position="53"/>
    </location>
</feature>
<evidence type="ECO:0000256" key="5">
    <source>
        <dbReference type="ARBA" id="ARBA00022825"/>
    </source>
</evidence>
<dbReference type="InterPro" id="IPR045051">
    <property type="entry name" value="SBT"/>
</dbReference>
<keyword evidence="3" id="KW-0732">Signal</keyword>
<evidence type="ECO:0000259" key="8">
    <source>
        <dbReference type="Pfam" id="PF00082"/>
    </source>
</evidence>
<keyword evidence="12" id="KW-1185">Reference proteome</keyword>
<dbReference type="Pfam" id="PF05922">
    <property type="entry name" value="Inhibitor_I9"/>
    <property type="match status" value="2"/>
</dbReference>
<name>A0A0D9V6Q3_9ORYZ</name>
<accession>A0A0D9V6Q3</accession>
<evidence type="ECO:0000256" key="7">
    <source>
        <dbReference type="PROSITE-ProRule" id="PRU01240"/>
    </source>
</evidence>
<dbReference type="PANTHER" id="PTHR10795">
    <property type="entry name" value="PROPROTEIN CONVERTASE SUBTILISIN/KEXIN"/>
    <property type="match status" value="1"/>
</dbReference>
<dbReference type="PROSITE" id="PS51892">
    <property type="entry name" value="SUBTILASE"/>
    <property type="match status" value="2"/>
</dbReference>
<dbReference type="STRING" id="77586.A0A0D9V6Q3"/>
<comment type="similarity">
    <text evidence="1 7">Belongs to the peptidase S8 family.</text>
</comment>
<evidence type="ECO:0000259" key="10">
    <source>
        <dbReference type="Pfam" id="PF17766"/>
    </source>
</evidence>
<dbReference type="Pfam" id="PF17766">
    <property type="entry name" value="fn3_6"/>
    <property type="match status" value="3"/>
</dbReference>
<keyword evidence="2 7" id="KW-0645">Protease</keyword>
<feature type="active site" description="Charge relay system" evidence="7">
    <location>
        <position position="952"/>
    </location>
</feature>
<feature type="active site" description="Charge relay system" evidence="7">
    <location>
        <position position="1264"/>
    </location>
</feature>
<protein>
    <recommendedName>
        <fullName evidence="13">Peptidase S8/S53 domain-containing protein</fullName>
    </recommendedName>
</protein>
<dbReference type="MEROPS" id="S08.A22"/>
<evidence type="ECO:0000256" key="4">
    <source>
        <dbReference type="ARBA" id="ARBA00022801"/>
    </source>
</evidence>
<dbReference type="GO" id="GO:0004252">
    <property type="term" value="F:serine-type endopeptidase activity"/>
    <property type="evidence" value="ECO:0007669"/>
    <property type="project" value="UniProtKB-UniRule"/>
</dbReference>
<dbReference type="FunFam" id="3.30.70.80:FF:000002">
    <property type="entry name" value="Subtilisin-like protease SBT5.3"/>
    <property type="match status" value="2"/>
</dbReference>
<feature type="active site" description="Charge relay system" evidence="7">
    <location>
        <position position="883"/>
    </location>
</feature>
<evidence type="ECO:0000256" key="2">
    <source>
        <dbReference type="ARBA" id="ARBA00022670"/>
    </source>
</evidence>
<dbReference type="InterPro" id="IPR037045">
    <property type="entry name" value="S8pro/Inhibitor_I9_sf"/>
</dbReference>
<feature type="domain" description="Inhibitor I9" evidence="9">
    <location>
        <begin position="65"/>
        <end position="142"/>
    </location>
</feature>
<evidence type="ECO:0000256" key="6">
    <source>
        <dbReference type="PIRSR" id="PIRSR615500-1"/>
    </source>
</evidence>
<reference evidence="12" key="2">
    <citation type="submission" date="2013-12" db="EMBL/GenBank/DDBJ databases">
        <authorList>
            <person name="Yu Y."/>
            <person name="Lee S."/>
            <person name="de Baynast K."/>
            <person name="Wissotski M."/>
            <person name="Liu L."/>
            <person name="Talag J."/>
            <person name="Goicoechea J."/>
            <person name="Angelova A."/>
            <person name="Jetty R."/>
            <person name="Kudrna D."/>
            <person name="Golser W."/>
            <person name="Rivera L."/>
            <person name="Zhang J."/>
            <person name="Wing R."/>
        </authorList>
    </citation>
    <scope>NUCLEOTIDE SEQUENCE</scope>
</reference>
<dbReference type="Gene3D" id="2.60.40.2310">
    <property type="match status" value="3"/>
</dbReference>
<dbReference type="InterPro" id="IPR041469">
    <property type="entry name" value="Subtilisin-like_FN3"/>
</dbReference>
<dbReference type="InterPro" id="IPR023828">
    <property type="entry name" value="Peptidase_S8_Ser-AS"/>
</dbReference>
<feature type="active site" description="Charge relay system" evidence="6 7">
    <location>
        <position position="559"/>
    </location>
</feature>
<reference evidence="11 12" key="1">
    <citation type="submission" date="2012-08" db="EMBL/GenBank/DDBJ databases">
        <title>Oryza genome evolution.</title>
        <authorList>
            <person name="Wing R.A."/>
        </authorList>
    </citation>
    <scope>NUCLEOTIDE SEQUENCE</scope>
</reference>
<dbReference type="InterPro" id="IPR000209">
    <property type="entry name" value="Peptidase_S8/S53_dom"/>
</dbReference>
<dbReference type="InterPro" id="IPR010259">
    <property type="entry name" value="S8pro/Inhibitor_I9"/>
</dbReference>
<keyword evidence="5 7" id="KW-0720">Serine protease</keyword>
<proteinExistence type="inferred from homology"/>
<evidence type="ECO:0000313" key="11">
    <source>
        <dbReference type="EnsemblPlants" id="LPERR01G29180.2"/>
    </source>
</evidence>
<dbReference type="InterPro" id="IPR034197">
    <property type="entry name" value="Peptidases_S8_3"/>
</dbReference>
<dbReference type="PROSITE" id="PS00138">
    <property type="entry name" value="SUBTILASE_SER"/>
    <property type="match status" value="2"/>
</dbReference>
<dbReference type="EnsemblPlants" id="LPERR01G29180.2">
    <property type="protein sequence ID" value="LPERR01G29180.2"/>
    <property type="gene ID" value="LPERR01G29180"/>
</dbReference>
<reference evidence="11" key="3">
    <citation type="submission" date="2015-04" db="UniProtKB">
        <authorList>
            <consortium name="EnsemblPlants"/>
        </authorList>
    </citation>
    <scope>IDENTIFICATION</scope>
</reference>
<dbReference type="SUPFAM" id="SSF52743">
    <property type="entry name" value="Subtilisin-like"/>
    <property type="match status" value="2"/>
</dbReference>
<dbReference type="Gene3D" id="3.40.50.200">
    <property type="entry name" value="Peptidase S8/S53 domain"/>
    <property type="match status" value="2"/>
</dbReference>
<evidence type="ECO:0000313" key="12">
    <source>
        <dbReference type="Proteomes" id="UP000032180"/>
    </source>
</evidence>
<keyword evidence="4 7" id="KW-0378">Hydrolase</keyword>
<feature type="active site" description="Charge relay system" evidence="6 7">
    <location>
        <position position="246"/>
    </location>
</feature>
<dbReference type="FunFam" id="2.60.40.2310:FF:000001">
    <property type="entry name" value="Subtilisin-like protease SBT1.5"/>
    <property type="match status" value="2"/>
</dbReference>
<evidence type="ECO:0000256" key="3">
    <source>
        <dbReference type="ARBA" id="ARBA00022729"/>
    </source>
</evidence>
<sequence length="1476" mass="159976">MVIEPSVLVFDAANKVHTFKVTLSPLWKLQGDYTFGSLTWHNDKKSVRIPIAVRITIQDFYADLYIAYLGEKKHDDPTLVTASHHDMLSSIIGSKDEASASFAYSYKHGFSGFAAMLTEDQAEHLAELPEVISITPNQKHELTTTRSWDFLGLNLEPPSELLQRSNYGEDIIIGIIDSGIWPESKSFSDHGYDAIPSRWKGVCQLGQAWGPSNCSRKIIGARYYVAGLDKANFKNNYMSARDNNGHGTHTASTAAGAVVEGVNLHGLGAGVARGGAPRARLAVYKVGWEEGGGEIYLATASVLAALDDAIHDGVDILSLSITADEDSFGALHAVQKGITVVYAGGNYGPRPQVLINTAPWVITVAASKIDRSFPTTITLGNKRTLVGQSLYDKLKNETKSKFESLINGGNCSREVLNGASINGKVVLCIEKTFGPTTKFYKDVIVRVIQGGASGLIFALYTTDVLLSTEGSQGIPCVIVDNEIGFQVATYIGTERFPTVKIEPANSITGIQVPAPKVAIFSSRGPSIKYPTVLKPDIAAPGVNILAAKGDAYVFNSGTSMAAPHVAGVVALLKALHPHWSHAALKSAIVTTASRKDEYDMPMLAEALPRKVADPFDYGGGNINPNWAADPGLIYDINPKDYNKFFACQIKKYEICNITTLPAYHLNLPSISIPDLRHPINVQRAVTNVGEVDAVYQSSIESPLGVKMTIEPPILVFNVIKKVHAFNVRITPLWKVQGDYTFGSLTWYNELHSARIPIVVRITIQDFYADLYIAYLGEKKYDDPSLVIASHHDMLTKVFQSKEEALASIVYSYKHGFSGFAAMLTEDQAEILAELPEVISLTPNKLHELMTTRSWDFLGLNYEPPSKLLRRSNYGEDVIIGMIDTGIWPESRSFSDHEYKPIPARWKGVCQLGEAWGPTNCSRKIIGARYYAAGMEKIDLKKNYMSARDMAGHGTHTASIAAGAMVEGVNLHGLGAGVARGGAPRARLAVYKVSWDTRDNLQIASAGVLAAIDDAIHDGVDILSLSLNVDENSFGALHAVQKRITVVYAGGNSGPRPQVIYNTAPWVITAAASKIDRSFPTTITLGNKQTIVGQSLYYKLKNESKSGFQPLLHGGSCSGEALNGTTIKGKIVLCVEASYGPIENFIDNIFQNVLSNGASGLIFALYTTDILLSTEDCLGIACVLVDIDIGFQVATYIGSQSVPVAKIEPAVSITGKEVPAPKVAIFSSRGPSIKYPTVLKPDIAAPGVNILAAEEDGYVFKSGTSMAAPHVAGVVALLKALHPHWSHAALKSAIVTSASTKDEYGMPILAEGLPRKVADPFDYGGGHINPNGAADPGLVYEIDPMDYSKFFACKIKKYEICNITTLPAYHLNLPSISIPELRHPIKVRRAVTNVGEVDAVYKSSIQSPLGVKISVEPPTLVFNAKNKVKTFKVSMTPLWKVQGEYTFGSLTWYNEHHTVRIPIAARITIRDFYADVA</sequence>
<evidence type="ECO:0000256" key="1">
    <source>
        <dbReference type="ARBA" id="ARBA00011073"/>
    </source>
</evidence>
<dbReference type="InterPro" id="IPR015500">
    <property type="entry name" value="Peptidase_S8_subtilisin-rel"/>
</dbReference>
<dbReference type="Gramene" id="LPERR01G29180.2">
    <property type="protein sequence ID" value="LPERR01G29180.2"/>
    <property type="gene ID" value="LPERR01G29180"/>
</dbReference>
<evidence type="ECO:0000259" key="9">
    <source>
        <dbReference type="Pfam" id="PF05922"/>
    </source>
</evidence>
<dbReference type="Gene3D" id="3.50.30.30">
    <property type="match status" value="2"/>
</dbReference>
<dbReference type="eggNOG" id="ENOG502R8FD">
    <property type="taxonomic scope" value="Eukaryota"/>
</dbReference>
<dbReference type="GO" id="GO:0006508">
    <property type="term" value="P:proteolysis"/>
    <property type="evidence" value="ECO:0007669"/>
    <property type="project" value="UniProtKB-KW"/>
</dbReference>
<organism evidence="11 12">
    <name type="scientific">Leersia perrieri</name>
    <dbReference type="NCBI Taxonomy" id="77586"/>
    <lineage>
        <taxon>Eukaryota</taxon>
        <taxon>Viridiplantae</taxon>
        <taxon>Streptophyta</taxon>
        <taxon>Embryophyta</taxon>
        <taxon>Tracheophyta</taxon>
        <taxon>Spermatophyta</taxon>
        <taxon>Magnoliopsida</taxon>
        <taxon>Liliopsida</taxon>
        <taxon>Poales</taxon>
        <taxon>Poaceae</taxon>
        <taxon>BOP clade</taxon>
        <taxon>Oryzoideae</taxon>
        <taxon>Oryzeae</taxon>
        <taxon>Oryzinae</taxon>
        <taxon>Leersia</taxon>
    </lineage>
</organism>